<gene>
    <name evidence="1" type="ORF">CMU_040260</name>
</gene>
<dbReference type="Proteomes" id="UP000001460">
    <property type="component" value="Unassembled WGS sequence"/>
</dbReference>
<dbReference type="EMBL" id="DS989726">
    <property type="protein sequence ID" value="EEA04957.1"/>
    <property type="molecule type" value="Genomic_DNA"/>
</dbReference>
<proteinExistence type="predicted"/>
<dbReference type="AlphaFoldDB" id="B6A9R6"/>
<evidence type="ECO:0000313" key="1">
    <source>
        <dbReference type="EMBL" id="EEA04957.1"/>
    </source>
</evidence>
<reference evidence="1" key="1">
    <citation type="submission" date="2008-06" db="EMBL/GenBank/DDBJ databases">
        <authorList>
            <person name="Lorenzi H."/>
            <person name="Inman J."/>
            <person name="Miller J."/>
            <person name="Schobel S."/>
            <person name="Amedeo P."/>
            <person name="Caler E.V."/>
            <person name="da Silva J."/>
        </authorList>
    </citation>
    <scope>NUCLEOTIDE SEQUENCE [LARGE SCALE GENOMIC DNA]</scope>
    <source>
        <strain evidence="1">RN66</strain>
    </source>
</reference>
<accession>B6A9R6</accession>
<sequence length="364" mass="42914">MDNNNFKYRNINIRNPLNTVTKLNFRTAVSCPNISKQQNKYLNSPRPISVIKYPYMYNDGNFKNNNQYQLGEIWITEKRERKNYETQNNIKRYVNLDIKESTHALCNDVNSTLKDSFSQLGEIGRNWINEQSIHFKEITSSKTFEELYYAIPDKVANILDNFNFTNNDINNYLQHNLQSKKYTYKYPKRVLVKGHRNLSNTVNIRSNVIRHHAQTKNLLETFSMPLLIGLNYIIDLVANLSIKFCPKIPDKNKAYPGTGCILLDFFNDFIDNNLFQDENYPIKKDYSQKEQNENQINKELYQNYTKINDQQKNYSISGTIFTKCYHRADSDVFDPLEYVQKVPPTMPCQEKEGYIKNGKINIYN</sequence>
<keyword evidence="2" id="KW-1185">Reference proteome</keyword>
<dbReference type="RefSeq" id="XP_002139306.1">
    <property type="nucleotide sequence ID" value="XM_002139270.1"/>
</dbReference>
<dbReference type="VEuPathDB" id="CryptoDB:CMU_040260"/>
<evidence type="ECO:0000313" key="2">
    <source>
        <dbReference type="Proteomes" id="UP000001460"/>
    </source>
</evidence>
<protein>
    <submittedName>
        <fullName evidence="1">Uncharacterized protein</fullName>
    </submittedName>
</protein>
<dbReference type="GeneID" id="6994572"/>
<name>B6A9R6_CRYMR</name>
<dbReference type="OrthoDB" id="336654at2759"/>
<organism evidence="1 2">
    <name type="scientific">Cryptosporidium muris (strain RN66)</name>
    <dbReference type="NCBI Taxonomy" id="441375"/>
    <lineage>
        <taxon>Eukaryota</taxon>
        <taxon>Sar</taxon>
        <taxon>Alveolata</taxon>
        <taxon>Apicomplexa</taxon>
        <taxon>Conoidasida</taxon>
        <taxon>Coccidia</taxon>
        <taxon>Eucoccidiorida</taxon>
        <taxon>Eimeriorina</taxon>
        <taxon>Cryptosporidiidae</taxon>
        <taxon>Cryptosporidium</taxon>
    </lineage>
</organism>